<feature type="region of interest" description="Disordered" evidence="1">
    <location>
        <begin position="26"/>
        <end position="62"/>
    </location>
</feature>
<dbReference type="Proteomes" id="UP000250369">
    <property type="component" value="Unassembled WGS sequence"/>
</dbReference>
<feature type="signal peptide" evidence="2">
    <location>
        <begin position="1"/>
        <end position="20"/>
    </location>
</feature>
<evidence type="ECO:0000313" key="3">
    <source>
        <dbReference type="EMBL" id="RAV23127.1"/>
    </source>
</evidence>
<protein>
    <recommendedName>
        <fullName evidence="5">Carbohydrate-binding domain-containing protein</fullName>
    </recommendedName>
</protein>
<dbReference type="EMBL" id="QMFB01000001">
    <property type="protein sequence ID" value="RAV23127.1"/>
    <property type="molecule type" value="Genomic_DNA"/>
</dbReference>
<sequence length="636" mass="63188">MSKYRTKLGVVLLCTAAVLAGCSGNGGSNGNSTSIPPSSQSDSAAAPTTAAANASNAAGAPEKATYKDNDYAADWTKENPTMIRFNGATASVEGSGAKANDKSVAITSPGTYVLSGAWDDGQISVDVAKTETVHLVLNGTQLHSSDSAPIYIKEADKAIITLQEGTKNSISDGETYASADNADDEPNAAVFSKADLTVNGTGSLVVHGNYNNGLTSKDDLKLTGGTIEVHAADDGIMGRDLVAVKDGTITIDAGGDGIKTTNDTEASKGNIAIEGGVFTIKAGSDGMQSAAAIRIDGGTYAIVSGGGSASGAAKTTDAKQGMGGSRSSAQQAANADTPSAKAVKAASSIAVFAGTFTLDSADDALHSNGSIAIAGGEMKINSGDDGIHADTSIEITGGTIDIAKSYEGIESSEVTISGGDIHLVSSDDGVNISGGNDGSSVGGRPGQNRFSSTASGKLAIKGGSLTVDAAGDGLDSNGSIVMTGGTVIVYGPTTNNNGALDYDGTFNLSGGTLIAAGSSGMAMAPSEDSGQMSVVMTFPQTQAAGSLIQLKDGEGKVVASVTPAKAYQTVVISSPELQKDKTLTFFSGETKVVDFTITGSVTWLNESGVTTSRNAGPGGGGMGGGRGGAGGDRTRP</sequence>
<dbReference type="PROSITE" id="PS51257">
    <property type="entry name" value="PROKAR_LIPOPROTEIN"/>
    <property type="match status" value="1"/>
</dbReference>
<keyword evidence="4" id="KW-1185">Reference proteome</keyword>
<feature type="region of interest" description="Disordered" evidence="1">
    <location>
        <begin position="608"/>
        <end position="636"/>
    </location>
</feature>
<feature type="compositionally biased region" description="Gly residues" evidence="1">
    <location>
        <begin position="616"/>
        <end position="636"/>
    </location>
</feature>
<dbReference type="RefSeq" id="WP_113029237.1">
    <property type="nucleotide sequence ID" value="NZ_QMFB01000001.1"/>
</dbReference>
<proteinExistence type="predicted"/>
<feature type="chain" id="PRO_5038752508" description="Carbohydrate-binding domain-containing protein" evidence="2">
    <location>
        <begin position="21"/>
        <end position="636"/>
    </location>
</feature>
<feature type="region of interest" description="Disordered" evidence="1">
    <location>
        <begin position="312"/>
        <end position="336"/>
    </location>
</feature>
<comment type="caution">
    <text evidence="3">The sequence shown here is derived from an EMBL/GenBank/DDBJ whole genome shotgun (WGS) entry which is preliminary data.</text>
</comment>
<dbReference type="InterPro" id="IPR025584">
    <property type="entry name" value="Cthe_2159"/>
</dbReference>
<organism evidence="3 4">
    <name type="scientific">Paenibacillus contaminans</name>
    <dbReference type="NCBI Taxonomy" id="450362"/>
    <lineage>
        <taxon>Bacteria</taxon>
        <taxon>Bacillati</taxon>
        <taxon>Bacillota</taxon>
        <taxon>Bacilli</taxon>
        <taxon>Bacillales</taxon>
        <taxon>Paenibacillaceae</taxon>
        <taxon>Paenibacillus</taxon>
    </lineage>
</organism>
<evidence type="ECO:0000256" key="2">
    <source>
        <dbReference type="SAM" id="SignalP"/>
    </source>
</evidence>
<name>A0A329N0F1_9BACL</name>
<gene>
    <name evidence="3" type="ORF">DQG23_02730</name>
</gene>
<evidence type="ECO:0008006" key="5">
    <source>
        <dbReference type="Google" id="ProtNLM"/>
    </source>
</evidence>
<dbReference type="Pfam" id="PF14262">
    <property type="entry name" value="Cthe_2159"/>
    <property type="match status" value="1"/>
</dbReference>
<evidence type="ECO:0000256" key="1">
    <source>
        <dbReference type="SAM" id="MobiDB-lite"/>
    </source>
</evidence>
<feature type="compositionally biased region" description="Low complexity" evidence="1">
    <location>
        <begin position="30"/>
        <end position="60"/>
    </location>
</feature>
<reference evidence="3 4" key="1">
    <citation type="journal article" date="2009" name="Int. J. Syst. Evol. Microbiol.">
        <title>Paenibacillus contaminans sp. nov., isolated from a contaminated laboratory plate.</title>
        <authorList>
            <person name="Chou J.H."/>
            <person name="Lee J.H."/>
            <person name="Lin M.C."/>
            <person name="Chang P.S."/>
            <person name="Arun A.B."/>
            <person name="Young C.C."/>
            <person name="Chen W.M."/>
        </authorList>
    </citation>
    <scope>NUCLEOTIDE SEQUENCE [LARGE SCALE GENOMIC DNA]</scope>
    <source>
        <strain evidence="3 4">CKOBP-6</strain>
    </source>
</reference>
<accession>A0A329N0F1</accession>
<feature type="region of interest" description="Disordered" evidence="1">
    <location>
        <begin position="432"/>
        <end position="453"/>
    </location>
</feature>
<dbReference type="OrthoDB" id="9812829at2"/>
<feature type="compositionally biased region" description="Gly residues" evidence="1">
    <location>
        <begin position="435"/>
        <end position="445"/>
    </location>
</feature>
<keyword evidence="2" id="KW-0732">Signal</keyword>
<evidence type="ECO:0000313" key="4">
    <source>
        <dbReference type="Proteomes" id="UP000250369"/>
    </source>
</evidence>
<feature type="compositionally biased region" description="Polar residues" evidence="1">
    <location>
        <begin position="325"/>
        <end position="336"/>
    </location>
</feature>
<dbReference type="AlphaFoldDB" id="A0A329N0F1"/>